<accession>A0A7H0LKZ1</accession>
<reference evidence="1 2" key="1">
    <citation type="submission" date="2020-09" db="EMBL/GenBank/DDBJ databases">
        <title>Sphingomonas sp., a new species isolated from pork steak.</title>
        <authorList>
            <person name="Heidler von Heilborn D."/>
        </authorList>
    </citation>
    <scope>NUCLEOTIDE SEQUENCE [LARGE SCALE GENOMIC DNA]</scope>
    <source>
        <strain evidence="2">S8-3T</strain>
    </source>
</reference>
<sequence length="291" mass="31229">MRGLDAAHATDPRTDVRIEIREPLPPYPEQFIFEWGGRYALRLGRIGQDWSFGSRFDGTILVAPDGRSISLVSATDPLSAGLADIVSRRVLPRVATLFGGTALHGASLSKGDAGLLLLGSSGAGKSTTTAALAAAGWHILSDDISIVRNDGAPRLEPCTTGVCVWPDSLAALGLDPRACTNMAGYDRKIRYDPAVEHRISPARLSACILLQRSPDASAIRLERLSQAEALISAIRQLVVFNPAGPHEDRALQVGRLNTIMSKTPAFRLVYPEGYSFLPAVADQLSEVLHQD</sequence>
<dbReference type="AlphaFoldDB" id="A0A7H0LKZ1"/>
<dbReference type="RefSeq" id="WP_187762644.1">
    <property type="nucleotide sequence ID" value="NZ_CP061038.1"/>
</dbReference>
<dbReference type="Gene3D" id="3.40.50.300">
    <property type="entry name" value="P-loop containing nucleotide triphosphate hydrolases"/>
    <property type="match status" value="1"/>
</dbReference>
<dbReference type="InterPro" id="IPR027417">
    <property type="entry name" value="P-loop_NTPase"/>
</dbReference>
<evidence type="ECO:0008006" key="3">
    <source>
        <dbReference type="Google" id="ProtNLM"/>
    </source>
</evidence>
<name>A0A7H0LKZ1_9SPHN</name>
<gene>
    <name evidence="1" type="ORF">H3Z74_03650</name>
</gene>
<dbReference type="EMBL" id="CP061038">
    <property type="protein sequence ID" value="QNQ10344.1"/>
    <property type="molecule type" value="Genomic_DNA"/>
</dbReference>
<dbReference type="SUPFAM" id="SSF53795">
    <property type="entry name" value="PEP carboxykinase-like"/>
    <property type="match status" value="1"/>
</dbReference>
<protein>
    <recommendedName>
        <fullName evidence="3">Serine kinase</fullName>
    </recommendedName>
</protein>
<evidence type="ECO:0000313" key="1">
    <source>
        <dbReference type="EMBL" id="QNQ10344.1"/>
    </source>
</evidence>
<evidence type="ECO:0000313" key="2">
    <source>
        <dbReference type="Proteomes" id="UP000516148"/>
    </source>
</evidence>
<proteinExistence type="predicted"/>
<keyword evidence="2" id="KW-1185">Reference proteome</keyword>
<organism evidence="1 2">
    <name type="scientific">Sphingomonas alpina</name>
    <dbReference type="NCBI Taxonomy" id="653931"/>
    <lineage>
        <taxon>Bacteria</taxon>
        <taxon>Pseudomonadati</taxon>
        <taxon>Pseudomonadota</taxon>
        <taxon>Alphaproteobacteria</taxon>
        <taxon>Sphingomonadales</taxon>
        <taxon>Sphingomonadaceae</taxon>
        <taxon>Sphingomonas</taxon>
    </lineage>
</organism>
<dbReference type="KEGG" id="spap:H3Z74_03650"/>
<dbReference type="Proteomes" id="UP000516148">
    <property type="component" value="Chromosome"/>
</dbReference>